<dbReference type="SUPFAM" id="SSF46689">
    <property type="entry name" value="Homeodomain-like"/>
    <property type="match status" value="1"/>
</dbReference>
<evidence type="ECO:0000259" key="5">
    <source>
        <dbReference type="PROSITE" id="PS50977"/>
    </source>
</evidence>
<proteinExistence type="predicted"/>
<accession>A0A285RRH1</accession>
<evidence type="ECO:0000256" key="2">
    <source>
        <dbReference type="ARBA" id="ARBA00023125"/>
    </source>
</evidence>
<dbReference type="PANTHER" id="PTHR47506:SF6">
    <property type="entry name" value="HTH-TYPE TRANSCRIPTIONAL REPRESSOR NEMR"/>
    <property type="match status" value="1"/>
</dbReference>
<dbReference type="PROSITE" id="PS50977">
    <property type="entry name" value="HTH_TETR_2"/>
    <property type="match status" value="1"/>
</dbReference>
<evidence type="ECO:0000256" key="4">
    <source>
        <dbReference type="PROSITE-ProRule" id="PRU00335"/>
    </source>
</evidence>
<dbReference type="SUPFAM" id="SSF48498">
    <property type="entry name" value="Tetracyclin repressor-like, C-terminal domain"/>
    <property type="match status" value="1"/>
</dbReference>
<sequence length="312" mass="34357">MPFPAGYGNRITAPQSRNRDWFAWNCKGLDHLADGDAVCRVTLGAICSRIDVGAKTGEPWAALSNMAQDIKIMSKPPFSITSALARISHPDDPVDEGAIENAIAEHGQNALTTRQPRNPQATRKLILDAAFYEIRMAGFAGASINRILDRTGTTKGALYHHFPGKAKLAYAVIEECLPQYIDDVWLKPLDGEEDILPVMMGQVDSLGTKDAPKLLEGGCPLARLASGAAELDENLRKRIDGVYRYWRRGLALHLGHGQFNKTIRTDIEPSSVAEFIIATLHGFLTRPPALRNSETHDAFAREYARYLNGLRP</sequence>
<dbReference type="InterPro" id="IPR009057">
    <property type="entry name" value="Homeodomain-like_sf"/>
</dbReference>
<dbReference type="Pfam" id="PF16925">
    <property type="entry name" value="TetR_C_13"/>
    <property type="match status" value="1"/>
</dbReference>
<dbReference type="Gene3D" id="1.10.357.10">
    <property type="entry name" value="Tetracycline Repressor, domain 2"/>
    <property type="match status" value="1"/>
</dbReference>
<dbReference type="PANTHER" id="PTHR47506">
    <property type="entry name" value="TRANSCRIPTIONAL REGULATORY PROTEIN"/>
    <property type="match status" value="1"/>
</dbReference>
<keyword evidence="2 4" id="KW-0238">DNA-binding</keyword>
<dbReference type="InterPro" id="IPR001647">
    <property type="entry name" value="HTH_TetR"/>
</dbReference>
<keyword evidence="1" id="KW-0805">Transcription regulation</keyword>
<dbReference type="Proteomes" id="UP000219068">
    <property type="component" value="Unassembled WGS sequence"/>
</dbReference>
<organism evidence="6 7">
    <name type="scientific">Thalassospira xiamenensis</name>
    <dbReference type="NCBI Taxonomy" id="220697"/>
    <lineage>
        <taxon>Bacteria</taxon>
        <taxon>Pseudomonadati</taxon>
        <taxon>Pseudomonadota</taxon>
        <taxon>Alphaproteobacteria</taxon>
        <taxon>Rhodospirillales</taxon>
        <taxon>Thalassospiraceae</taxon>
        <taxon>Thalassospira</taxon>
    </lineage>
</organism>
<evidence type="ECO:0000256" key="1">
    <source>
        <dbReference type="ARBA" id="ARBA00023015"/>
    </source>
</evidence>
<dbReference type="EMBL" id="OBMM01000001">
    <property type="protein sequence ID" value="SOB94917.1"/>
    <property type="molecule type" value="Genomic_DNA"/>
</dbReference>
<dbReference type="GO" id="GO:0003677">
    <property type="term" value="F:DNA binding"/>
    <property type="evidence" value="ECO:0007669"/>
    <property type="project" value="UniProtKB-UniRule"/>
</dbReference>
<dbReference type="Pfam" id="PF00440">
    <property type="entry name" value="TetR_N"/>
    <property type="match status" value="1"/>
</dbReference>
<dbReference type="PRINTS" id="PR00455">
    <property type="entry name" value="HTHTETR"/>
</dbReference>
<dbReference type="InterPro" id="IPR011075">
    <property type="entry name" value="TetR_C"/>
</dbReference>
<gene>
    <name evidence="6" type="ORF">SAMN05428964_1011284</name>
</gene>
<evidence type="ECO:0000256" key="3">
    <source>
        <dbReference type="ARBA" id="ARBA00023163"/>
    </source>
</evidence>
<reference evidence="6 7" key="1">
    <citation type="submission" date="2017-08" db="EMBL/GenBank/DDBJ databases">
        <authorList>
            <person name="de Groot N.N."/>
        </authorList>
    </citation>
    <scope>NUCLEOTIDE SEQUENCE [LARGE SCALE GENOMIC DNA]</scope>
    <source>
        <strain evidence="6 7">USBA 78</strain>
    </source>
</reference>
<evidence type="ECO:0000313" key="6">
    <source>
        <dbReference type="EMBL" id="SOB94917.1"/>
    </source>
</evidence>
<dbReference type="InterPro" id="IPR036271">
    <property type="entry name" value="Tet_transcr_reg_TetR-rel_C_sf"/>
</dbReference>
<protein>
    <submittedName>
        <fullName evidence="6">Transcriptional regulator, TetR family</fullName>
    </submittedName>
</protein>
<feature type="DNA-binding region" description="H-T-H motif" evidence="4">
    <location>
        <begin position="143"/>
        <end position="162"/>
    </location>
</feature>
<keyword evidence="3" id="KW-0804">Transcription</keyword>
<dbReference type="AlphaFoldDB" id="A0A285RRH1"/>
<name>A0A285RRH1_9PROT</name>
<evidence type="ECO:0000313" key="7">
    <source>
        <dbReference type="Proteomes" id="UP000219068"/>
    </source>
</evidence>
<feature type="domain" description="HTH tetR-type" evidence="5">
    <location>
        <begin position="120"/>
        <end position="180"/>
    </location>
</feature>